<feature type="transmembrane region" description="Helical" evidence="2">
    <location>
        <begin position="12"/>
        <end position="30"/>
    </location>
</feature>
<dbReference type="EMBL" id="JACGWN010000014">
    <property type="protein sequence ID" value="KAL0405564.1"/>
    <property type="molecule type" value="Genomic_DNA"/>
</dbReference>
<evidence type="ECO:0000256" key="2">
    <source>
        <dbReference type="SAM" id="Phobius"/>
    </source>
</evidence>
<feature type="region of interest" description="Disordered" evidence="1">
    <location>
        <begin position="49"/>
        <end position="104"/>
    </location>
</feature>
<protein>
    <submittedName>
        <fullName evidence="3">Uncharacterized protein</fullName>
    </submittedName>
</protein>
<dbReference type="PANTHER" id="PTHR36036">
    <property type="entry name" value="PROLINE-RICH FAMILY PROTEIN"/>
    <property type="match status" value="1"/>
</dbReference>
<dbReference type="PANTHER" id="PTHR36036:SF1">
    <property type="entry name" value="PROLINE-RICH FAMILY PROTEIN"/>
    <property type="match status" value="1"/>
</dbReference>
<dbReference type="AlphaFoldDB" id="A0AAW2TLR2"/>
<evidence type="ECO:0000256" key="1">
    <source>
        <dbReference type="SAM" id="MobiDB-lite"/>
    </source>
</evidence>
<comment type="caution">
    <text evidence="3">The sequence shown here is derived from an EMBL/GenBank/DDBJ whole genome shotgun (WGS) entry which is preliminary data.</text>
</comment>
<keyword evidence="2" id="KW-1133">Transmembrane helix</keyword>
<reference evidence="3" key="1">
    <citation type="submission" date="2020-06" db="EMBL/GenBank/DDBJ databases">
        <authorList>
            <person name="Li T."/>
            <person name="Hu X."/>
            <person name="Zhang T."/>
            <person name="Song X."/>
            <person name="Zhang H."/>
            <person name="Dai N."/>
            <person name="Sheng W."/>
            <person name="Hou X."/>
            <person name="Wei L."/>
        </authorList>
    </citation>
    <scope>NUCLEOTIDE SEQUENCE</scope>
    <source>
        <strain evidence="3">KEN1</strain>
        <tissue evidence="3">Leaf</tissue>
    </source>
</reference>
<feature type="compositionally biased region" description="Pro residues" evidence="1">
    <location>
        <begin position="68"/>
        <end position="83"/>
    </location>
</feature>
<organism evidence="3">
    <name type="scientific">Sesamum latifolium</name>
    <dbReference type="NCBI Taxonomy" id="2727402"/>
    <lineage>
        <taxon>Eukaryota</taxon>
        <taxon>Viridiplantae</taxon>
        <taxon>Streptophyta</taxon>
        <taxon>Embryophyta</taxon>
        <taxon>Tracheophyta</taxon>
        <taxon>Spermatophyta</taxon>
        <taxon>Magnoliopsida</taxon>
        <taxon>eudicotyledons</taxon>
        <taxon>Gunneridae</taxon>
        <taxon>Pentapetalae</taxon>
        <taxon>asterids</taxon>
        <taxon>lamiids</taxon>
        <taxon>Lamiales</taxon>
        <taxon>Pedaliaceae</taxon>
        <taxon>Sesamum</taxon>
    </lineage>
</organism>
<keyword evidence="2" id="KW-0472">Membrane</keyword>
<gene>
    <name evidence="3" type="ORF">Slati_3870300</name>
</gene>
<name>A0AAW2TLR2_9LAMI</name>
<accession>A0AAW2TLR2</accession>
<proteinExistence type="predicted"/>
<keyword evidence="2" id="KW-0812">Transmembrane</keyword>
<dbReference type="InterPro" id="IPR040277">
    <property type="entry name" value="Os04g0629400-like"/>
</dbReference>
<sequence length="156" mass="17451">MCYVGKATKIFIFIVTALVVTGLVLGFGLLRHHGKSHKCSPDSCPEATPVIYPTPNPDPASSFTPNPSTNPNPAPSPPPPPPADNSGPSVPDSPPPPTLSSHRRRARIQAQVVLICLRLRHCILRPRRSRQLHTHRLLWWLRRLHRRRLVLLALFR</sequence>
<reference evidence="3" key="2">
    <citation type="journal article" date="2024" name="Plant">
        <title>Genomic evolution and insights into agronomic trait innovations of Sesamum species.</title>
        <authorList>
            <person name="Miao H."/>
            <person name="Wang L."/>
            <person name="Qu L."/>
            <person name="Liu H."/>
            <person name="Sun Y."/>
            <person name="Le M."/>
            <person name="Wang Q."/>
            <person name="Wei S."/>
            <person name="Zheng Y."/>
            <person name="Lin W."/>
            <person name="Duan Y."/>
            <person name="Cao H."/>
            <person name="Xiong S."/>
            <person name="Wang X."/>
            <person name="Wei L."/>
            <person name="Li C."/>
            <person name="Ma Q."/>
            <person name="Ju M."/>
            <person name="Zhao R."/>
            <person name="Li G."/>
            <person name="Mu C."/>
            <person name="Tian Q."/>
            <person name="Mei H."/>
            <person name="Zhang T."/>
            <person name="Gao T."/>
            <person name="Zhang H."/>
        </authorList>
    </citation>
    <scope>NUCLEOTIDE SEQUENCE</scope>
    <source>
        <strain evidence="3">KEN1</strain>
    </source>
</reference>
<evidence type="ECO:0000313" key="3">
    <source>
        <dbReference type="EMBL" id="KAL0405564.1"/>
    </source>
</evidence>